<dbReference type="AlphaFoldDB" id="A0A2K3QUQ3"/>
<dbReference type="EMBL" id="CP050485">
    <property type="protein sequence ID" value="QOG25922.1"/>
    <property type="molecule type" value="Genomic_DNA"/>
</dbReference>
<evidence type="ECO:0000313" key="7">
    <source>
        <dbReference type="Proteomes" id="UP001241571"/>
    </source>
</evidence>
<sequence length="108" mass="11917">MSRKGKWISCFVMVLFGITSFNTLGQSVSASENVIVSSSDREITEPKIIEFGEQGGIQARVQVFKFSILFPPGQYPSAVYSTHMYIGHLERVSYVGGAQYIGHYSTGI</sequence>
<dbReference type="EMBL" id="JASUBT010000008">
    <property type="protein sequence ID" value="MDL4936407.1"/>
    <property type="molecule type" value="Genomic_DNA"/>
</dbReference>
<name>A0A2K3QUQ3_ENTGA</name>
<reference evidence="2 6" key="2">
    <citation type="submission" date="2020-06" db="EMBL/GenBank/DDBJ databases">
        <title>Crossreactivity between MHC class I-restricted antigens from cancer cells and an enterococcal bacteriophage.</title>
        <authorList>
            <person name="Fluckiger A."/>
            <person name="Daillere R."/>
            <person name="Sassi M."/>
            <person name="Cattoir V."/>
            <person name="Kroemer G."/>
            <person name="Zitvogel L."/>
        </authorList>
    </citation>
    <scope>NUCLEOTIDE SEQUENCE [LARGE SCALE GENOMIC DNA]</scope>
    <source>
        <strain evidence="2 6">EG4</strain>
    </source>
</reference>
<evidence type="ECO:0000313" key="2">
    <source>
        <dbReference type="EMBL" id="MBA0972452.1"/>
    </source>
</evidence>
<reference evidence="3 7" key="3">
    <citation type="submission" date="2023-06" db="EMBL/GenBank/DDBJ databases">
        <title>Acute promotion of culturable opportunistic pathogens and persistent increase of antibiotic resistance following antibiotic exposure in mouse gut microbiota.</title>
        <authorList>
            <person name="Li L."/>
            <person name="Wang B."/>
            <person name="Sun Y."/>
            <person name="Wang M."/>
            <person name="Xu H."/>
        </authorList>
    </citation>
    <scope>NUCLEOTIDE SEQUENCE [LARGE SCALE GENOMIC DNA]</scope>
    <source>
        <strain evidence="3 7">CRI2_2</strain>
    </source>
</reference>
<evidence type="ECO:0000313" key="5">
    <source>
        <dbReference type="Proteomes" id="UP000516696"/>
    </source>
</evidence>
<gene>
    <name evidence="4" type="ORF">EGM181_00760</name>
    <name evidence="2" type="ORF">HWH42_07625</name>
    <name evidence="3" type="ORF">QRX88_11835</name>
</gene>
<dbReference type="RefSeq" id="WP_103300677.1">
    <property type="nucleotide sequence ID" value="NZ_CAKOCH010000008.1"/>
</dbReference>
<evidence type="ECO:0000313" key="3">
    <source>
        <dbReference type="EMBL" id="MDL4936407.1"/>
    </source>
</evidence>
<dbReference type="Proteomes" id="UP001241571">
    <property type="component" value="Unassembled WGS sequence"/>
</dbReference>
<dbReference type="GeneID" id="93222539"/>
<dbReference type="EMBL" id="JABXJK010000034">
    <property type="protein sequence ID" value="MBA0972452.1"/>
    <property type="molecule type" value="Genomic_DNA"/>
</dbReference>
<evidence type="ECO:0000313" key="4">
    <source>
        <dbReference type="EMBL" id="QOG25922.1"/>
    </source>
</evidence>
<dbReference type="Proteomes" id="UP000516696">
    <property type="component" value="Chromosome"/>
</dbReference>
<keyword evidence="1" id="KW-0732">Signal</keyword>
<reference evidence="4 5" key="1">
    <citation type="submission" date="2020-03" db="EMBL/GenBank/DDBJ databases">
        <title>Characterization of ganglioside-mimicking enterococci.</title>
        <authorList>
            <person name="Patry R.T."/>
            <person name="Nothaft H."/>
            <person name="Bridger R."/>
            <person name="Shajahan A."/>
            <person name="Huynh S."/>
            <person name="Sanchez S."/>
            <person name="Azadi P."/>
            <person name="Cooper K."/>
            <person name="Miller W.G."/>
            <person name="Parker C.T."/>
            <person name="Wells L."/>
            <person name="Szymanski C.M."/>
        </authorList>
    </citation>
    <scope>NUCLEOTIDE SEQUENCE [LARGE SCALE GENOMIC DNA]</scope>
    <source>
        <strain evidence="4 5">EGM181</strain>
    </source>
</reference>
<feature type="signal peptide" evidence="1">
    <location>
        <begin position="1"/>
        <end position="25"/>
    </location>
</feature>
<evidence type="ECO:0000313" key="6">
    <source>
        <dbReference type="Proteomes" id="UP000571857"/>
    </source>
</evidence>
<proteinExistence type="predicted"/>
<organism evidence="3 7">
    <name type="scientific">Enterococcus gallinarum</name>
    <dbReference type="NCBI Taxonomy" id="1353"/>
    <lineage>
        <taxon>Bacteria</taxon>
        <taxon>Bacillati</taxon>
        <taxon>Bacillota</taxon>
        <taxon>Bacilli</taxon>
        <taxon>Lactobacillales</taxon>
        <taxon>Enterococcaceae</taxon>
        <taxon>Enterococcus</taxon>
    </lineage>
</organism>
<dbReference type="Proteomes" id="UP000571857">
    <property type="component" value="Unassembled WGS sequence"/>
</dbReference>
<accession>A0A2K3QUQ3</accession>
<feature type="chain" id="PRO_5044383399" evidence="1">
    <location>
        <begin position="26"/>
        <end position="108"/>
    </location>
</feature>
<protein>
    <submittedName>
        <fullName evidence="3">Uncharacterized protein</fullName>
    </submittedName>
</protein>
<evidence type="ECO:0000256" key="1">
    <source>
        <dbReference type="SAM" id="SignalP"/>
    </source>
</evidence>